<dbReference type="Proteomes" id="UP000654075">
    <property type="component" value="Unassembled WGS sequence"/>
</dbReference>
<name>A0A813EBD0_POLGL</name>
<sequence>VAEAVDGRAVPRAICGLLRTRLQLAEGEEPVKAMVALFYRARDYLNREFWEDQIRRLCDIAADEYLAGGRGVQLMVHHNAPSWALGLEVGDHRLLAEFEALTFFGRSFRGASLGQGVCAEPELLQSGAAVEFEQQRHGLFHRLSASPGDEVVSGSVRRGDYVLRDASGDAVCGLRVLGAYPLRLACGAAWAAEGREAELAQLAETLRRRAGRLGCSLVADSRDERWLKLQGAAASNLGLWRRRQRLGIAVTGIPIGLQPEEQARLARAPFLVPWEFLPFHAGRVVLI</sequence>
<organism evidence="1 2">
    <name type="scientific">Polarella glacialis</name>
    <name type="common">Dinoflagellate</name>
    <dbReference type="NCBI Taxonomy" id="89957"/>
    <lineage>
        <taxon>Eukaryota</taxon>
        <taxon>Sar</taxon>
        <taxon>Alveolata</taxon>
        <taxon>Dinophyceae</taxon>
        <taxon>Suessiales</taxon>
        <taxon>Suessiaceae</taxon>
        <taxon>Polarella</taxon>
    </lineage>
</organism>
<gene>
    <name evidence="1" type="ORF">PGLA1383_LOCUS14405</name>
</gene>
<evidence type="ECO:0000313" key="2">
    <source>
        <dbReference type="Proteomes" id="UP000654075"/>
    </source>
</evidence>
<keyword evidence="2" id="KW-1185">Reference proteome</keyword>
<comment type="caution">
    <text evidence="1">The sequence shown here is derived from an EMBL/GenBank/DDBJ whole genome shotgun (WGS) entry which is preliminary data.</text>
</comment>
<dbReference type="EMBL" id="CAJNNV010008235">
    <property type="protein sequence ID" value="CAE8595922.1"/>
    <property type="molecule type" value="Genomic_DNA"/>
</dbReference>
<protein>
    <submittedName>
        <fullName evidence="1">Uncharacterized protein</fullName>
    </submittedName>
</protein>
<reference evidence="1" key="1">
    <citation type="submission" date="2021-02" db="EMBL/GenBank/DDBJ databases">
        <authorList>
            <person name="Dougan E. K."/>
            <person name="Rhodes N."/>
            <person name="Thang M."/>
            <person name="Chan C."/>
        </authorList>
    </citation>
    <scope>NUCLEOTIDE SEQUENCE</scope>
</reference>
<evidence type="ECO:0000313" key="1">
    <source>
        <dbReference type="EMBL" id="CAE8595922.1"/>
    </source>
</evidence>
<accession>A0A813EBD0</accession>
<dbReference type="OrthoDB" id="471209at2759"/>
<feature type="non-terminal residue" evidence="1">
    <location>
        <position position="1"/>
    </location>
</feature>
<proteinExistence type="predicted"/>
<dbReference type="AlphaFoldDB" id="A0A813EBD0"/>